<evidence type="ECO:0000313" key="2">
    <source>
        <dbReference type="Proteomes" id="UP000789860"/>
    </source>
</evidence>
<proteinExistence type="predicted"/>
<evidence type="ECO:0000313" key="1">
    <source>
        <dbReference type="EMBL" id="CAG8534538.1"/>
    </source>
</evidence>
<organism evidence="1 2">
    <name type="scientific">Scutellospora calospora</name>
    <dbReference type="NCBI Taxonomy" id="85575"/>
    <lineage>
        <taxon>Eukaryota</taxon>
        <taxon>Fungi</taxon>
        <taxon>Fungi incertae sedis</taxon>
        <taxon>Mucoromycota</taxon>
        <taxon>Glomeromycotina</taxon>
        <taxon>Glomeromycetes</taxon>
        <taxon>Diversisporales</taxon>
        <taxon>Gigasporaceae</taxon>
        <taxon>Scutellospora</taxon>
    </lineage>
</organism>
<accession>A0ACA9LLL8</accession>
<name>A0ACA9LLL8_9GLOM</name>
<gene>
    <name evidence="1" type="ORF">SCALOS_LOCUS4591</name>
</gene>
<comment type="caution">
    <text evidence="1">The sequence shown here is derived from an EMBL/GenBank/DDBJ whole genome shotgun (WGS) entry which is preliminary data.</text>
</comment>
<protein>
    <submittedName>
        <fullName evidence="1">10388_t:CDS:1</fullName>
    </submittedName>
</protein>
<keyword evidence="2" id="KW-1185">Reference proteome</keyword>
<dbReference type="EMBL" id="CAJVPM010006406">
    <property type="protein sequence ID" value="CAG8534538.1"/>
    <property type="molecule type" value="Genomic_DNA"/>
</dbReference>
<dbReference type="Proteomes" id="UP000789860">
    <property type="component" value="Unassembled WGS sequence"/>
</dbReference>
<reference evidence="1" key="1">
    <citation type="submission" date="2021-06" db="EMBL/GenBank/DDBJ databases">
        <authorList>
            <person name="Kallberg Y."/>
            <person name="Tangrot J."/>
            <person name="Rosling A."/>
        </authorList>
    </citation>
    <scope>NUCLEOTIDE SEQUENCE</scope>
    <source>
        <strain evidence="1">AU212A</strain>
    </source>
</reference>
<feature type="non-terminal residue" evidence="1">
    <location>
        <position position="1"/>
    </location>
</feature>
<sequence>LKLNEAICVWVESALIANMDLNQTALLTKAKTFAIVLNITDFKESLNKHRECLQAICEEMHPLKTLAHGLVLGYKKNKARVTVMFLDAFDKIKATGSSALDEFNILDAINATSDAWDNACQQLELELKNEFDELDILIINLAVSSKIDDPMDVREFVDVDTNIAFEILSDDDIIYNIKSKDDHPTEEKILEPVPKITDYDALKALDLIEMYLL</sequence>